<accession>A0A6J4IGC7</accession>
<organism evidence="3">
    <name type="scientific">uncultured Acidimicrobiales bacterium</name>
    <dbReference type="NCBI Taxonomy" id="310071"/>
    <lineage>
        <taxon>Bacteria</taxon>
        <taxon>Bacillati</taxon>
        <taxon>Actinomycetota</taxon>
        <taxon>Acidimicrobiia</taxon>
        <taxon>Acidimicrobiales</taxon>
        <taxon>environmental samples</taxon>
    </lineage>
</organism>
<dbReference type="Gene3D" id="3.20.20.30">
    <property type="entry name" value="Luciferase-like domain"/>
    <property type="match status" value="1"/>
</dbReference>
<dbReference type="AlphaFoldDB" id="A0A6J4IGC7"/>
<dbReference type="InterPro" id="IPR011251">
    <property type="entry name" value="Luciferase-like_dom"/>
</dbReference>
<dbReference type="EMBL" id="CADCSY010000103">
    <property type="protein sequence ID" value="CAA9251915.1"/>
    <property type="molecule type" value="Genomic_DNA"/>
</dbReference>
<sequence length="297" mass="31847">MAVDLGRIGVWTHTLDQQQIGAAQEAVGELEAMGFGAVWIPESVGREAMSSAALLLAGGEHIVVATGIANLWARDAMSMAAGQKTILSAYPDRFLLGIGVSHKRAIEGLRGQTYDKPLATMRAYLDAMDEAVFFAAQPPSEPERVLAALGPKMLELARDRAGGAHPYFVPVEHTAFAREALGPGPRLAPEQAVVLETDPSTAREVARSHMKTYLGLPNYTNNLRRFGFDDDDLAGEGSDRLVDAIVAWGTTDVVVARIQAHFDAGADHVCIQVVDTDLRALPLRQWRELAGALGLSA</sequence>
<evidence type="ECO:0000259" key="2">
    <source>
        <dbReference type="Pfam" id="PF00296"/>
    </source>
</evidence>
<dbReference type="SUPFAM" id="SSF51679">
    <property type="entry name" value="Bacterial luciferase-like"/>
    <property type="match status" value="1"/>
</dbReference>
<dbReference type="InterPro" id="IPR019922">
    <property type="entry name" value="Lucif-like_OxRdatse_MSMEG_4141"/>
</dbReference>
<gene>
    <name evidence="3" type="ORF">AVDCRST_MAG20-2253</name>
</gene>
<dbReference type="PANTHER" id="PTHR43244:SF1">
    <property type="entry name" value="5,10-METHYLENETETRAHYDROMETHANOPTERIN REDUCTASE"/>
    <property type="match status" value="1"/>
</dbReference>
<dbReference type="InterPro" id="IPR036661">
    <property type="entry name" value="Luciferase-like_sf"/>
</dbReference>
<keyword evidence="1" id="KW-0560">Oxidoreductase</keyword>
<reference evidence="3" key="1">
    <citation type="submission" date="2020-02" db="EMBL/GenBank/DDBJ databases">
        <authorList>
            <person name="Meier V. D."/>
        </authorList>
    </citation>
    <scope>NUCLEOTIDE SEQUENCE</scope>
    <source>
        <strain evidence="3">AVDCRST_MAG20</strain>
    </source>
</reference>
<dbReference type="InterPro" id="IPR050564">
    <property type="entry name" value="F420-G6PD/mer"/>
</dbReference>
<dbReference type="PANTHER" id="PTHR43244">
    <property type="match status" value="1"/>
</dbReference>
<dbReference type="GO" id="GO:0016705">
    <property type="term" value="F:oxidoreductase activity, acting on paired donors, with incorporation or reduction of molecular oxygen"/>
    <property type="evidence" value="ECO:0007669"/>
    <property type="project" value="InterPro"/>
</dbReference>
<protein>
    <submittedName>
        <fullName evidence="3">Coenzyme F420-dependent N5,N10-methylene tetrahydromethanopterin reductase and related flavin-dependent oxidoreductases</fullName>
    </submittedName>
</protein>
<evidence type="ECO:0000313" key="3">
    <source>
        <dbReference type="EMBL" id="CAA9251915.1"/>
    </source>
</evidence>
<proteinExistence type="predicted"/>
<dbReference type="NCBIfam" id="TIGR03620">
    <property type="entry name" value="F420_MSMEG_4141"/>
    <property type="match status" value="1"/>
</dbReference>
<evidence type="ECO:0000256" key="1">
    <source>
        <dbReference type="ARBA" id="ARBA00023002"/>
    </source>
</evidence>
<feature type="domain" description="Luciferase-like" evidence="2">
    <location>
        <begin position="11"/>
        <end position="268"/>
    </location>
</feature>
<name>A0A6J4IGC7_9ACTN</name>
<dbReference type="Pfam" id="PF00296">
    <property type="entry name" value="Bac_luciferase"/>
    <property type="match status" value="1"/>
</dbReference>